<dbReference type="Gene3D" id="1.25.40.10">
    <property type="entry name" value="Tetratricopeptide repeat domain"/>
    <property type="match status" value="2"/>
</dbReference>
<dbReference type="HOGENOM" id="CLU_000739_1_1_1"/>
<name>W9Y5I4_9EURO</name>
<sequence>MATKVSSYLANGNGTQTSRHASYRLSTSRTKTTASGATGSAKMAEIVHILKRRCAEELGSAISNNIISSYQTLIEKISNERLRRLPTEGSAWDKVLAWAQSFAEKFNEFDLAIEQFTGGNYDGAEIAFGYCILLLELGDDNAAALQTSFGFFFKCSRDLIALLDRVELFNASFDINEQLVLAYADLVTLVSDVALRFYQAIRHSSDSGVSIDIYTAFAGTIESFQTRRDKIVESMWKYQLAEENVDVDSLVDIKTLRAWLAIQDNILKYKSGDHTALVNDRQQLTCLWVQPYLTRFLNGGQNSLAIVGPPGSGKTVLAGTIVDAVQRSSSRKSYTVLFVPINARAKSQAASLHVIRNLLAQLLESRVGNVEIYKVLSETYEASQKSIDVAAYESLLWNAFERLIALTHSQAKDTLIIVDGLDEVAQTPKEAQKLHQHLANASSKHEKVKLITLSQPSSLVSKTGTVVEITEDLIYDDVFAVVSNLLRNHPYLRQLSSIEQDVVVHQIVDASKSNFLWAKLAAKGLLGETSQEKFTKATAAIKKSPKPLEEIIRDHLVAANLSDVGRQLLTWLSISERPLTVEELSLLYAIDPKTGTISDKYIEPLHALKPVASLVFLQDGLVYLRHATIRQVLASHLTQHKPNLPVKEPSLDLVQRLWTYLRVSVKDHKEPSFSALTPAQVDHILTQYPLAEYAIRYWPSHYLEVESSSREISVELKKAFIANLPTSSTVPLLERSAWTWLPASIQVLWHSTALDVRQKVTEGNHAVVLQSVIILGSILHKQGDLQSAADLFYSASQLSASLFSTTHPLASQCATYFLNVTSTLTTTTRTDIMTRREEILTLLIKSSTTQYGATSEVVLTYKSQLIELYRTLKEESKAVEVETSIHGRDTQTSKDQPSIKRTGSLGVRVVSRRDRDFGYETWDWSEEHDHDIIIRTENSKHIDELLELAKSYTAKGLTAEAEQAYVEAWHLISLQSQTSHSLEVDRRKIELATTYAQFLQSTKRESEASALLTGVWEEYRSLSIAQSEEISSRLFQAGKVLKTLGIVTVALDIFRQYSSVTKSVSKIESSSYKEVEEQIQSTQKEILKQTASSSSSVTHVSQSAMTEIITSIESSKSTQIDITSTSAAKQVVVAYIAQKRWKEATVTIKRLLHIVWAGFFSSSIEDVGQPVRSPDFALELADQLIVCYESRLRTLKAQDLRERLFRAVKATRKIDDGVVQHNLTQLLRLFEQNRAREKIIQLHRELLEDYRKAYGPTHRQTIQTLWTLARLTSPEPISIEYYRQIVDLLSQGSDVCHPDAIDALSTVADHYWIERRYSDATWAYALLFRTFVKKGKESKQFQVTSFVSTVYSRYVDSLKVSSSDTAVTYEITKTYRQTCLTVFGADHKFTQEATLTLARLCRLSKRHEVEAVALYEQILKDVKAVEYHSESRATLDAIYEEQALEAVRSSTISASSEQVERAVTVVRKRLTESRSQYGWTHDESLEQLKEMTYLYAKRSKKEEAVQELITVTSHIVSSEQRSDQLIRGAIAVASSFVAVNETHRGLEVAEELRWQLVTKDASNSKKYNLDFTSTSRSAAIYIAQLEYSLRQDSSASFSSIYVSILTEIVYYEEFQRSIRSNLTVEEVFAVAARLHAFLSLQKRSVLLVHVEDQLVSFFLRTSGDKAKVGDVAQVKVLVTTMLAYLRTHQVKNFLHSINLASIEHVKHLLRHGQHKQACDLAQTAFRYSHASGWYDTPAAIKDGLVLAIAIADISHRGTTRRAQIQIASSIVRQMLDSAKQLKLNLAAVPLKQTNIIVSILGEEKDYITLEALLTTLWETRETHAAWGPSLVLALGRRLVLARFLLKKYDLALHLAADIAYNLRRVYGSSHVVTLEMNILLGQLNVSTGLALQSTKGAEEIARRYYKRAIGVHENVLRSLTLDPLGLNEDDDVTVLSADPEPVDLSALGLNVDGHAGAVSPGVYARRHLILLKLALERFGVYPKGYAEYEQLNADLFHTFPEELRGIEGVEKWDLKKFGNGRAASDEGVLDTQLKTWALTEQKVEVNGNGAHAY</sequence>
<feature type="compositionally biased region" description="Polar residues" evidence="2">
    <location>
        <begin position="1"/>
        <end position="20"/>
    </location>
</feature>
<dbReference type="eggNOG" id="ENOG502SHDW">
    <property type="taxonomic scope" value="Eukaryota"/>
</dbReference>
<dbReference type="SMART" id="SM00382">
    <property type="entry name" value="AAA"/>
    <property type="match status" value="1"/>
</dbReference>
<proteinExistence type="predicted"/>
<dbReference type="InterPro" id="IPR011990">
    <property type="entry name" value="TPR-like_helical_dom_sf"/>
</dbReference>
<evidence type="ECO:0000259" key="3">
    <source>
        <dbReference type="PROSITE" id="PS50837"/>
    </source>
</evidence>
<accession>W9Y5I4</accession>
<dbReference type="SUPFAM" id="SSF52540">
    <property type="entry name" value="P-loop containing nucleoside triphosphate hydrolases"/>
    <property type="match status" value="1"/>
</dbReference>
<dbReference type="STRING" id="1182542.W9Y5I4"/>
<feature type="region of interest" description="Disordered" evidence="2">
    <location>
        <begin position="1"/>
        <end position="36"/>
    </location>
</feature>
<dbReference type="EMBL" id="AMGY01000004">
    <property type="protein sequence ID" value="EXJ84870.1"/>
    <property type="molecule type" value="Genomic_DNA"/>
</dbReference>
<evidence type="ECO:0000256" key="2">
    <source>
        <dbReference type="SAM" id="MobiDB-lite"/>
    </source>
</evidence>
<dbReference type="GeneID" id="19169655"/>
<organism evidence="4 5">
    <name type="scientific">Capronia epimyces CBS 606.96</name>
    <dbReference type="NCBI Taxonomy" id="1182542"/>
    <lineage>
        <taxon>Eukaryota</taxon>
        <taxon>Fungi</taxon>
        <taxon>Dikarya</taxon>
        <taxon>Ascomycota</taxon>
        <taxon>Pezizomycotina</taxon>
        <taxon>Eurotiomycetes</taxon>
        <taxon>Chaetothyriomycetidae</taxon>
        <taxon>Chaetothyriales</taxon>
        <taxon>Herpotrichiellaceae</taxon>
        <taxon>Capronia</taxon>
    </lineage>
</organism>
<dbReference type="InterPro" id="IPR007111">
    <property type="entry name" value="NACHT_NTPase"/>
</dbReference>
<dbReference type="Pfam" id="PF24883">
    <property type="entry name" value="NPHP3_N"/>
    <property type="match status" value="1"/>
</dbReference>
<dbReference type="OrthoDB" id="2546325at2759"/>
<comment type="caution">
    <text evidence="4">The sequence shown here is derived from an EMBL/GenBank/DDBJ whole genome shotgun (WGS) entry which is preliminary data.</text>
</comment>
<dbReference type="PANTHER" id="PTHR10039">
    <property type="entry name" value="AMELOGENIN"/>
    <property type="match status" value="1"/>
</dbReference>
<dbReference type="PANTHER" id="PTHR10039:SF9">
    <property type="entry name" value="NACHT DOMAIN PROTEIN (AFU_ORTHOLOGUE AFUA_2G01760)"/>
    <property type="match status" value="1"/>
</dbReference>
<dbReference type="Gene3D" id="3.40.50.300">
    <property type="entry name" value="P-loop containing nucleotide triphosphate hydrolases"/>
    <property type="match status" value="1"/>
</dbReference>
<evidence type="ECO:0000313" key="4">
    <source>
        <dbReference type="EMBL" id="EXJ84870.1"/>
    </source>
</evidence>
<evidence type="ECO:0000256" key="1">
    <source>
        <dbReference type="ARBA" id="ARBA00022737"/>
    </source>
</evidence>
<dbReference type="PROSITE" id="PS50837">
    <property type="entry name" value="NACHT"/>
    <property type="match status" value="1"/>
</dbReference>
<feature type="compositionally biased region" description="Low complexity" evidence="2">
    <location>
        <begin position="26"/>
        <end position="36"/>
    </location>
</feature>
<keyword evidence="5" id="KW-1185">Reference proteome</keyword>
<feature type="domain" description="NACHT" evidence="3">
    <location>
        <begin position="302"/>
        <end position="424"/>
    </location>
</feature>
<dbReference type="InterPro" id="IPR056884">
    <property type="entry name" value="NPHP3-like_N"/>
</dbReference>
<dbReference type="InterPro" id="IPR003593">
    <property type="entry name" value="AAA+_ATPase"/>
</dbReference>
<dbReference type="Proteomes" id="UP000019478">
    <property type="component" value="Unassembled WGS sequence"/>
</dbReference>
<reference evidence="4 5" key="1">
    <citation type="submission" date="2013-03" db="EMBL/GenBank/DDBJ databases">
        <title>The Genome Sequence of Capronia epimyces CBS 606.96.</title>
        <authorList>
            <consortium name="The Broad Institute Genomics Platform"/>
            <person name="Cuomo C."/>
            <person name="de Hoog S."/>
            <person name="Gorbushina A."/>
            <person name="Walker B."/>
            <person name="Young S.K."/>
            <person name="Zeng Q."/>
            <person name="Gargeya S."/>
            <person name="Fitzgerald M."/>
            <person name="Haas B."/>
            <person name="Abouelleil A."/>
            <person name="Allen A.W."/>
            <person name="Alvarado L."/>
            <person name="Arachchi H.M."/>
            <person name="Berlin A.M."/>
            <person name="Chapman S.B."/>
            <person name="Gainer-Dewar J."/>
            <person name="Goldberg J."/>
            <person name="Griggs A."/>
            <person name="Gujja S."/>
            <person name="Hansen M."/>
            <person name="Howarth C."/>
            <person name="Imamovic A."/>
            <person name="Ireland A."/>
            <person name="Larimer J."/>
            <person name="McCowan C."/>
            <person name="Murphy C."/>
            <person name="Pearson M."/>
            <person name="Poon T.W."/>
            <person name="Priest M."/>
            <person name="Roberts A."/>
            <person name="Saif S."/>
            <person name="Shea T."/>
            <person name="Sisk P."/>
            <person name="Sykes S."/>
            <person name="Wortman J."/>
            <person name="Nusbaum C."/>
            <person name="Birren B."/>
        </authorList>
    </citation>
    <scope>NUCLEOTIDE SEQUENCE [LARGE SCALE GENOMIC DNA]</scope>
    <source>
        <strain evidence="4 5">CBS 606.96</strain>
    </source>
</reference>
<protein>
    <recommendedName>
        <fullName evidence="3">NACHT domain-containing protein</fullName>
    </recommendedName>
</protein>
<dbReference type="RefSeq" id="XP_007733855.1">
    <property type="nucleotide sequence ID" value="XM_007735665.1"/>
</dbReference>
<keyword evidence="1" id="KW-0677">Repeat</keyword>
<gene>
    <name evidence="4" type="ORF">A1O3_05545</name>
</gene>
<evidence type="ECO:0000313" key="5">
    <source>
        <dbReference type="Proteomes" id="UP000019478"/>
    </source>
</evidence>
<dbReference type="InterPro" id="IPR027417">
    <property type="entry name" value="P-loop_NTPase"/>
</dbReference>